<evidence type="ECO:0000313" key="5">
    <source>
        <dbReference type="EMBL" id="WZC48026.1"/>
    </source>
</evidence>
<dbReference type="PROSITE" id="PS51125">
    <property type="entry name" value="NHL"/>
    <property type="match status" value="1"/>
</dbReference>
<dbReference type="SUPFAM" id="SSF63829">
    <property type="entry name" value="Calcium-dependent phosphotriesterase"/>
    <property type="match status" value="1"/>
</dbReference>
<reference evidence="6" key="1">
    <citation type="submission" date="2024-04" db="EMBL/GenBank/DDBJ databases">
        <title>Phylogenomic analyses of a clade within the roseobacter group suggest taxonomic reassignments of species of the genera Aestuariivita, Citreicella, Loktanella, Nautella, Pelagibaca, Ruegeria, Thalassobius, Thiobacimonas and Tropicibacter, and the proposal o.</title>
        <authorList>
            <person name="Jeon C.O."/>
        </authorList>
    </citation>
    <scope>NUCLEOTIDE SEQUENCE [LARGE SCALE GENOMIC DNA]</scope>
    <source>
        <strain evidence="6">BS5-3</strain>
    </source>
</reference>
<dbReference type="EMBL" id="CP150951">
    <property type="protein sequence ID" value="WZC48026.1"/>
    <property type="molecule type" value="Genomic_DNA"/>
</dbReference>
<dbReference type="Gene3D" id="2.120.10.30">
    <property type="entry name" value="TolB, C-terminal domain"/>
    <property type="match status" value="1"/>
</dbReference>
<dbReference type="Pfam" id="PF01436">
    <property type="entry name" value="NHL"/>
    <property type="match status" value="1"/>
</dbReference>
<evidence type="ECO:0000256" key="3">
    <source>
        <dbReference type="ARBA" id="ARBA00023180"/>
    </source>
</evidence>
<keyword evidence="6" id="KW-1185">Reference proteome</keyword>
<organism evidence="5 6">
    <name type="scientific">Yoonia phaeophyticola</name>
    <dbReference type="NCBI Taxonomy" id="3137369"/>
    <lineage>
        <taxon>Bacteria</taxon>
        <taxon>Pseudomonadati</taxon>
        <taxon>Pseudomonadota</taxon>
        <taxon>Alphaproteobacteria</taxon>
        <taxon>Rhodobacterales</taxon>
        <taxon>Paracoccaceae</taxon>
        <taxon>Yoonia</taxon>
    </lineage>
</organism>
<gene>
    <name evidence="5" type="ORF">AABB29_14175</name>
</gene>
<dbReference type="RefSeq" id="WP_341366145.1">
    <property type="nucleotide sequence ID" value="NZ_CP150951.2"/>
</dbReference>
<evidence type="ECO:0000256" key="1">
    <source>
        <dbReference type="ARBA" id="ARBA00022729"/>
    </source>
</evidence>
<protein>
    <recommendedName>
        <fullName evidence="7">NHL repeat-containing protein</fullName>
    </recommendedName>
</protein>
<evidence type="ECO:0008006" key="7">
    <source>
        <dbReference type="Google" id="ProtNLM"/>
    </source>
</evidence>
<evidence type="ECO:0000313" key="6">
    <source>
        <dbReference type="Proteomes" id="UP001440612"/>
    </source>
</evidence>
<name>A0ABZ2V1K3_9RHOB</name>
<proteinExistence type="predicted"/>
<dbReference type="Proteomes" id="UP001440612">
    <property type="component" value="Chromosome"/>
</dbReference>
<keyword evidence="2" id="KW-0677">Repeat</keyword>
<dbReference type="InterPro" id="IPR001258">
    <property type="entry name" value="NHL_repeat"/>
</dbReference>
<sequence length="286" mass="31048">MPQLDANPSQPTAYVALGEQRYRVAHFVETVLAGISDVAVLGDKVIVLRRQSPELVVLGLDGKLSDHSVALPDFACGHGLRNIGAGQLAVTDMDRHKVIIVDTTLQEVARMHCDDHPQLGRPFNHPCDCARGPDGRLYVADGYGNSAVHIFSAKLQHLKTFGVPGTNAGAFSTPHSVLFDRQDRLCVADRENNRVQLFDAEGNWLTQIEGVHKPMALALTPDGMLLVTDQTPRLSAYDADGQLVGRCRTFSTYGHGLAVQPDGTIVIADMIPDRLTFLIPTRPASN</sequence>
<evidence type="ECO:0000256" key="4">
    <source>
        <dbReference type="PROSITE-ProRule" id="PRU00504"/>
    </source>
</evidence>
<keyword evidence="1" id="KW-0732">Signal</keyword>
<dbReference type="PANTHER" id="PTHR10680">
    <property type="entry name" value="PEPTIDYL-GLYCINE ALPHA-AMIDATING MONOOXYGENASE"/>
    <property type="match status" value="1"/>
</dbReference>
<keyword evidence="3" id="KW-0325">Glycoprotein</keyword>
<accession>A0ABZ2V1K3</accession>
<dbReference type="PANTHER" id="PTHR10680:SF14">
    <property type="entry name" value="PEPTIDYL-GLYCINE ALPHA-AMIDATING MONOOXYGENASE"/>
    <property type="match status" value="1"/>
</dbReference>
<dbReference type="InterPro" id="IPR011042">
    <property type="entry name" value="6-blade_b-propeller_TolB-like"/>
</dbReference>
<evidence type="ECO:0000256" key="2">
    <source>
        <dbReference type="ARBA" id="ARBA00022737"/>
    </source>
</evidence>
<feature type="repeat" description="NHL" evidence="4">
    <location>
        <begin position="158"/>
        <end position="201"/>
    </location>
</feature>